<sequence length="506" mass="54707">MGKQSKAKRSDTFGKGKVTPVHIAFIVDRYLSDNKFSETHSVFRNEASSLLSRSPVQEVPKSLLSLATMLNEYIILKEQKVMVDQERVRLEQENSRIQCLLQGMENVMRAYNASGSHPTPTIPGAAPSQPLVAVPQSYSFSGSPAGFPLHKTPIIHPVSKPSNINSEPVNFLSPITSQPSSNKRKVSKVVLDAPPAAKKSRGKLSAQKPPAKEEISRAGSADNAQESAQPSCAPEPSANNCAPSGSLVNGSSVAKCLFNQPSLSIPTNSGPTTPPRANSPVNDKSISPLEVTSIANCSNNNTPEEGTPTRCTVISSKRVTVSPFKQMTYYMERNHCISSSSPVKTNFKRQTKKDHVKGRLDFDNSDELISSDRPIAEEISTSESEKDIDFFDIDLPNLDALGADFNFTDVLKEFDFECEGAGYSCQPAIGASTHTASGSPHEPVDDNMGVNQVMSEFSSTVTEVLKDVNVQGPDSLTAMKSFTRCIKIISPVKNRGTVDQNSSARN</sequence>
<organism evidence="2 3">
    <name type="scientific">Ziziphus jujuba</name>
    <name type="common">Chinese jujube</name>
    <name type="synonym">Ziziphus sativa</name>
    <dbReference type="NCBI Taxonomy" id="326968"/>
    <lineage>
        <taxon>Eukaryota</taxon>
        <taxon>Viridiplantae</taxon>
        <taxon>Streptophyta</taxon>
        <taxon>Embryophyta</taxon>
        <taxon>Tracheophyta</taxon>
        <taxon>Spermatophyta</taxon>
        <taxon>Magnoliopsida</taxon>
        <taxon>eudicotyledons</taxon>
        <taxon>Gunneridae</taxon>
        <taxon>Pentapetalae</taxon>
        <taxon>rosids</taxon>
        <taxon>fabids</taxon>
        <taxon>Rosales</taxon>
        <taxon>Rhamnaceae</taxon>
        <taxon>Paliureae</taxon>
        <taxon>Ziziphus</taxon>
    </lineage>
</organism>
<name>A0A6P4BDK3_ZIZJJ</name>
<dbReference type="SMR" id="A0A6P4BDK3"/>
<evidence type="ECO:0000256" key="1">
    <source>
        <dbReference type="SAM" id="MobiDB-lite"/>
    </source>
</evidence>
<gene>
    <name evidence="3" type="primary">LOC107430697</name>
</gene>
<dbReference type="InParanoid" id="A0A6P4BDK3"/>
<proteinExistence type="predicted"/>
<dbReference type="PANTHER" id="PTHR35117">
    <property type="entry name" value="MYOSIN-M HEAVY PROTEIN"/>
    <property type="match status" value="1"/>
</dbReference>
<evidence type="ECO:0000313" key="3">
    <source>
        <dbReference type="RefSeq" id="XP_015897054.1"/>
    </source>
</evidence>
<dbReference type="PANTHER" id="PTHR35117:SF1">
    <property type="entry name" value="MYOSIN-M HEAVY PROTEIN"/>
    <property type="match status" value="1"/>
</dbReference>
<dbReference type="Proteomes" id="UP001652623">
    <property type="component" value="Chromosome 6"/>
</dbReference>
<dbReference type="AlphaFoldDB" id="A0A6P4BDK3"/>
<feature type="region of interest" description="Disordered" evidence="1">
    <location>
        <begin position="170"/>
        <end position="238"/>
    </location>
</feature>
<keyword evidence="2" id="KW-1185">Reference proteome</keyword>
<feature type="region of interest" description="Disordered" evidence="1">
    <location>
        <begin position="264"/>
        <end position="285"/>
    </location>
</feature>
<feature type="compositionally biased region" description="Polar residues" evidence="1">
    <location>
        <begin position="170"/>
        <end position="181"/>
    </location>
</feature>
<reference evidence="3" key="1">
    <citation type="submission" date="2025-08" db="UniProtKB">
        <authorList>
            <consortium name="RefSeq"/>
        </authorList>
    </citation>
    <scope>IDENTIFICATION</scope>
    <source>
        <tissue evidence="3">Seedling</tissue>
    </source>
</reference>
<dbReference type="GeneID" id="107430697"/>
<dbReference type="FunCoup" id="A0A6P4BDK3">
    <property type="interactions" value="408"/>
</dbReference>
<dbReference type="RefSeq" id="XP_015897054.1">
    <property type="nucleotide sequence ID" value="XM_016041568.4"/>
</dbReference>
<evidence type="ECO:0000313" key="2">
    <source>
        <dbReference type="Proteomes" id="UP001652623"/>
    </source>
</evidence>
<dbReference type="KEGG" id="zju:107430697"/>
<protein>
    <submittedName>
        <fullName evidence="3">Uncharacterized protein LOC107430697 isoform X1</fullName>
    </submittedName>
</protein>
<accession>A0A6P4BDK3</accession>